<protein>
    <recommendedName>
        <fullName evidence="3">Coth-domain-containing protein</fullName>
    </recommendedName>
</protein>
<evidence type="ECO:0008006" key="3">
    <source>
        <dbReference type="Google" id="ProtNLM"/>
    </source>
</evidence>
<evidence type="ECO:0000313" key="1">
    <source>
        <dbReference type="EMBL" id="ORY48809.1"/>
    </source>
</evidence>
<dbReference type="PANTHER" id="PTHR40050:SF1">
    <property type="entry name" value="INNER SPORE COAT PROTEIN H"/>
    <property type="match status" value="1"/>
</dbReference>
<sequence length="458" mass="54239">MNITSGKSYNTPNEFFQRPTPKEVNFLPEIWENPYNTRDDDVFDINNVNTFYLTVENATQLELMNQFPHHDIKIRFTGDFYSTHKYIPLSEEDWQISITGNYSRMFTKQSFKISYKGEEDPKFELKKFKLKGFPNDATMLREPISVELLKKVGIPTYRGAFSRLYINNDYYGLYYYEDTMEKVYIKNLFHSKGKKSNIGPLFQAIPYMGNYNASLNYIDDQALSYPNWNQTWDCKINGTEYGSKEESFTSLINFMKKLNQTDFTTINENELLHSVYDVFELDIFIRLLAMDYLLGRFHGYWRNPSNFLIYYHPPLKRYVIFPVDFTSSLGYKYDKNGYTYKTEFNEWRLSENPNDPLLNIVMNNSYLYDLFTKTVKLIIVNLFNSEILFPFIDSLRDVIKFDLEMERRKKPYHSKTSVIEQTEIKQTKVENVEEDANGFPSNSTIDTTIIIKKILHST</sequence>
<dbReference type="Pfam" id="PF08757">
    <property type="entry name" value="CotH"/>
    <property type="match status" value="1"/>
</dbReference>
<comment type="caution">
    <text evidence="1">The sequence shown here is derived from an EMBL/GenBank/DDBJ whole genome shotgun (WGS) entry which is preliminary data.</text>
</comment>
<accession>A0A1Y2CP37</accession>
<dbReference type="STRING" id="1754190.A0A1Y2CP37"/>
<dbReference type="InterPro" id="IPR014867">
    <property type="entry name" value="Spore_coat_CotH_CotH2/3/7"/>
</dbReference>
<evidence type="ECO:0000313" key="2">
    <source>
        <dbReference type="Proteomes" id="UP000193920"/>
    </source>
</evidence>
<dbReference type="PANTHER" id="PTHR40050">
    <property type="entry name" value="INNER SPORE COAT PROTEIN H"/>
    <property type="match status" value="1"/>
</dbReference>
<dbReference type="OrthoDB" id="10502096at2759"/>
<organism evidence="1 2">
    <name type="scientific">Neocallimastix californiae</name>
    <dbReference type="NCBI Taxonomy" id="1754190"/>
    <lineage>
        <taxon>Eukaryota</taxon>
        <taxon>Fungi</taxon>
        <taxon>Fungi incertae sedis</taxon>
        <taxon>Chytridiomycota</taxon>
        <taxon>Chytridiomycota incertae sedis</taxon>
        <taxon>Neocallimastigomycetes</taxon>
        <taxon>Neocallimastigales</taxon>
        <taxon>Neocallimastigaceae</taxon>
        <taxon>Neocallimastix</taxon>
    </lineage>
</organism>
<dbReference type="EMBL" id="MCOG01000101">
    <property type="protein sequence ID" value="ORY48809.1"/>
    <property type="molecule type" value="Genomic_DNA"/>
</dbReference>
<name>A0A1Y2CP37_9FUNG</name>
<proteinExistence type="predicted"/>
<dbReference type="Proteomes" id="UP000193920">
    <property type="component" value="Unassembled WGS sequence"/>
</dbReference>
<reference evidence="1 2" key="1">
    <citation type="submission" date="2016-08" db="EMBL/GenBank/DDBJ databases">
        <title>A Parts List for Fungal Cellulosomes Revealed by Comparative Genomics.</title>
        <authorList>
            <consortium name="DOE Joint Genome Institute"/>
            <person name="Haitjema C.H."/>
            <person name="Gilmore S.P."/>
            <person name="Henske J.K."/>
            <person name="Solomon K.V."/>
            <person name="De Groot R."/>
            <person name="Kuo A."/>
            <person name="Mondo S.J."/>
            <person name="Salamov A.A."/>
            <person name="Labutti K."/>
            <person name="Zhao Z."/>
            <person name="Chiniquy J."/>
            <person name="Barry K."/>
            <person name="Brewer H.M."/>
            <person name="Purvine S.O."/>
            <person name="Wright A.T."/>
            <person name="Boxma B."/>
            <person name="Van Alen T."/>
            <person name="Hackstein J.H."/>
            <person name="Baker S.E."/>
            <person name="Grigoriev I.V."/>
            <person name="O'Malley M.A."/>
        </authorList>
    </citation>
    <scope>NUCLEOTIDE SEQUENCE [LARGE SCALE GENOMIC DNA]</scope>
    <source>
        <strain evidence="1 2">G1</strain>
    </source>
</reference>
<dbReference type="AlphaFoldDB" id="A0A1Y2CP37"/>
<gene>
    <name evidence="1" type="ORF">LY90DRAFT_6660</name>
</gene>
<keyword evidence="2" id="KW-1185">Reference proteome</keyword>